<dbReference type="Pfam" id="PF12698">
    <property type="entry name" value="ABC2_membrane_3"/>
    <property type="match status" value="1"/>
</dbReference>
<gene>
    <name evidence="7" type="ORF">FHG85_01155</name>
</gene>
<reference evidence="7 8" key="1">
    <citation type="submission" date="2019-07" db="EMBL/GenBank/DDBJ databases">
        <title>Thalassofilum flectens gen. nov., sp. nov., a novel moderate thermophilic anaerobe from a shallow sea hot spring in Kunashir Island (Russia), representing a new family in the order Bacteroidales, and proposal of Thalassofilacea fam. nov.</title>
        <authorList>
            <person name="Kochetkova T.V."/>
            <person name="Podosokorskaya O.A."/>
            <person name="Novikov A."/>
            <person name="Elcheninov A.G."/>
            <person name="Toshchakov S.V."/>
            <person name="Kublanov I.V."/>
        </authorList>
    </citation>
    <scope>NUCLEOTIDE SEQUENCE [LARGE SCALE GENOMIC DNA]</scope>
    <source>
        <strain evidence="7 8">38-H</strain>
    </source>
</reference>
<evidence type="ECO:0000259" key="6">
    <source>
        <dbReference type="Pfam" id="PF12698"/>
    </source>
</evidence>
<evidence type="ECO:0000256" key="1">
    <source>
        <dbReference type="ARBA" id="ARBA00004141"/>
    </source>
</evidence>
<dbReference type="InterPro" id="IPR013525">
    <property type="entry name" value="ABC2_TM"/>
</dbReference>
<feature type="transmembrane region" description="Helical" evidence="5">
    <location>
        <begin position="178"/>
        <end position="197"/>
    </location>
</feature>
<dbReference type="AlphaFoldDB" id="A0A7D3XTJ4"/>
<feature type="domain" description="ABC-2 type transporter transmembrane" evidence="6">
    <location>
        <begin position="19"/>
        <end position="422"/>
    </location>
</feature>
<evidence type="ECO:0000256" key="5">
    <source>
        <dbReference type="SAM" id="Phobius"/>
    </source>
</evidence>
<sequence length="449" mass="50158">MNKIFLIMQREFMTRVRKKSFIIITLLSPIFFAAIAVLPTYLASLEVTEERTVAVVDNTKDYIDVIPSTEYIKISYITDTPAEKVKENLDETGYYALLVIDSTSTPFQPALTIYSQKQPSIDVMQHLENTLEKEIENRKLKSYNIDNLDKILADVKTDVSIKSIKVSKTGEEKESNTLIAMAIAYIMSFLMYMMVLITGNQVMQGVIEEKSSRVVEVIISSVKPFQMMTGKILGMASVSLLQIFIWVVMTAALAGAGINIISEKMSPKVATEQVQTMAQSNPQIAQAQEQAVNAAENEGMSFLNALKNQNFPLLIGGFIFYFLFGYLLYAAMFAAVGSAVESITDTQQLTLPITMPLILAILVMISGIKSPDGPLAFWFSMIPFTSPVIMLTRLPFGVPTWQLALSAALLVGTFFLIIWLAAKIYRVGILMYGKKYSWKEMIKWISYKG</sequence>
<proteinExistence type="predicted"/>
<feature type="transmembrane region" description="Helical" evidence="5">
    <location>
        <begin position="21"/>
        <end position="42"/>
    </location>
</feature>
<dbReference type="Gene3D" id="3.40.190.10">
    <property type="entry name" value="Periplasmic binding protein-like II"/>
    <property type="match status" value="1"/>
</dbReference>
<feature type="transmembrane region" description="Helical" evidence="5">
    <location>
        <begin position="349"/>
        <end position="368"/>
    </location>
</feature>
<feature type="transmembrane region" description="Helical" evidence="5">
    <location>
        <begin position="311"/>
        <end position="337"/>
    </location>
</feature>
<evidence type="ECO:0000256" key="3">
    <source>
        <dbReference type="ARBA" id="ARBA00022989"/>
    </source>
</evidence>
<dbReference type="RefSeq" id="WP_173072447.1">
    <property type="nucleotide sequence ID" value="NZ_CP041345.1"/>
</dbReference>
<name>A0A7D3XTJ4_9BACT</name>
<accession>A0A7D3XTJ4</accession>
<dbReference type="PANTHER" id="PTHR43471">
    <property type="entry name" value="ABC TRANSPORTER PERMEASE"/>
    <property type="match status" value="1"/>
</dbReference>
<organism evidence="7 8">
    <name type="scientific">Tenuifilum thalassicum</name>
    <dbReference type="NCBI Taxonomy" id="2590900"/>
    <lineage>
        <taxon>Bacteria</taxon>
        <taxon>Pseudomonadati</taxon>
        <taxon>Bacteroidota</taxon>
        <taxon>Bacteroidia</taxon>
        <taxon>Bacteroidales</taxon>
        <taxon>Tenuifilaceae</taxon>
        <taxon>Tenuifilum</taxon>
    </lineage>
</organism>
<evidence type="ECO:0000313" key="8">
    <source>
        <dbReference type="Proteomes" id="UP000500961"/>
    </source>
</evidence>
<dbReference type="GO" id="GO:0016020">
    <property type="term" value="C:membrane"/>
    <property type="evidence" value="ECO:0007669"/>
    <property type="project" value="UniProtKB-SubCell"/>
</dbReference>
<keyword evidence="4 5" id="KW-0472">Membrane</keyword>
<evidence type="ECO:0000256" key="4">
    <source>
        <dbReference type="ARBA" id="ARBA00023136"/>
    </source>
</evidence>
<keyword evidence="2 5" id="KW-0812">Transmembrane</keyword>
<protein>
    <submittedName>
        <fullName evidence="7">ABC transporter permease</fullName>
    </submittedName>
</protein>
<feature type="transmembrane region" description="Helical" evidence="5">
    <location>
        <begin position="232"/>
        <end position="258"/>
    </location>
</feature>
<keyword evidence="3 5" id="KW-1133">Transmembrane helix</keyword>
<comment type="subcellular location">
    <subcellularLocation>
        <location evidence="1">Membrane</location>
        <topology evidence="1">Multi-pass membrane protein</topology>
    </subcellularLocation>
</comment>
<dbReference type="Proteomes" id="UP000500961">
    <property type="component" value="Chromosome"/>
</dbReference>
<keyword evidence="8" id="KW-1185">Reference proteome</keyword>
<dbReference type="EMBL" id="CP041345">
    <property type="protein sequence ID" value="QKG78931.1"/>
    <property type="molecule type" value="Genomic_DNA"/>
</dbReference>
<dbReference type="GO" id="GO:0140359">
    <property type="term" value="F:ABC-type transporter activity"/>
    <property type="evidence" value="ECO:0007669"/>
    <property type="project" value="InterPro"/>
</dbReference>
<dbReference type="KEGG" id="ttz:FHG85_01155"/>
<feature type="transmembrane region" description="Helical" evidence="5">
    <location>
        <begin position="400"/>
        <end position="422"/>
    </location>
</feature>
<evidence type="ECO:0000256" key="2">
    <source>
        <dbReference type="ARBA" id="ARBA00022692"/>
    </source>
</evidence>
<dbReference type="SUPFAM" id="SSF53850">
    <property type="entry name" value="Periplasmic binding protein-like II"/>
    <property type="match status" value="1"/>
</dbReference>
<evidence type="ECO:0000313" key="7">
    <source>
        <dbReference type="EMBL" id="QKG78931.1"/>
    </source>
</evidence>
<dbReference type="PANTHER" id="PTHR43471:SF3">
    <property type="entry name" value="ABC TRANSPORTER PERMEASE PROTEIN NATB"/>
    <property type="match status" value="1"/>
</dbReference>